<feature type="signal peptide" evidence="3">
    <location>
        <begin position="1"/>
        <end position="21"/>
    </location>
</feature>
<dbReference type="AlphaFoldDB" id="A0A5C3MW31"/>
<feature type="transmembrane region" description="Helical" evidence="2">
    <location>
        <begin position="668"/>
        <end position="694"/>
    </location>
</feature>
<sequence>MARYAIPALIALASLLKRLAGSTEALSRALIRAVRWLFSALIRRDRGHGTLDDPSSGDVGTRHDSTRDALTILRPTSRAETRASIVYGSTVPQIGPLIRPTPQSSLLSPALSPAQQDMLQASPDAIELSRLSRILEGDSASIRSQWTSREGTSLQHSRGLDSRRVSRSPSPMSSRVPSPTPSHKVSLHDAYTFHRSHSDLGVPHLARVPSPCRSRGGSVRSSTVAPCSPSEITATRDVLSTALPGGYCASVGSNDYPTLTPIHPEQVPRYWRNHKISKTTKTFDMIPRREAYTFRDRLPGLPEEWIPEIHPEGALYFHHRHKNIFTETDLTDPKKLQFIEACIDALNAKMDPKDLAGDSIEDTELVLEPLKKGDADPEHTICGYYFVDRLKRTLFWFDDYDIEKMMTEVQAVSTYHLAYELEAQFWKHCEMFPNHRPYEEDLVKELRGIVLHGGIDTATSSYSTVPYSPQEMERILSFLKHAEAGDSCQKYIACTVSRLMGIFVHARYLHFHGTPMARLARNQNVYEECTRTTSKPFWFLSCLLFYAPRKHLDLLDKMWVDKMINYVSWSRFMEQLLDEWSDLSLTTTVMLTVDISFLAIQSVDVASQKAGSRGAAQIPIYLSTVASAGSIIIGLLLTRQHRIISRDDADVAQKYLWDKFHPRWGFEVLAILYSIPFALLMWAMVTFLIGLSFVCFSVNTTFADTDLRVHLPPIFAWVFVLGLILVYLHTEWEGDEEASLLTSLGTYPGRICSSIWSHIAGKARLVLATAGEVMRKYGQSQENEGSTRAEGAEEP</sequence>
<name>A0A5C3MW31_9AGAM</name>
<feature type="transmembrane region" description="Helical" evidence="2">
    <location>
        <begin position="618"/>
        <end position="637"/>
    </location>
</feature>
<evidence type="ECO:0000313" key="4">
    <source>
        <dbReference type="EMBL" id="TFK49085.1"/>
    </source>
</evidence>
<feature type="transmembrane region" description="Helical" evidence="2">
    <location>
        <begin position="714"/>
        <end position="730"/>
    </location>
</feature>
<keyword evidence="5" id="KW-1185">Reference proteome</keyword>
<dbReference type="EMBL" id="ML213517">
    <property type="protein sequence ID" value="TFK49085.1"/>
    <property type="molecule type" value="Genomic_DNA"/>
</dbReference>
<keyword evidence="2" id="KW-0472">Membrane</keyword>
<feature type="compositionally biased region" description="Low complexity" evidence="1">
    <location>
        <begin position="167"/>
        <end position="177"/>
    </location>
</feature>
<evidence type="ECO:0000256" key="1">
    <source>
        <dbReference type="SAM" id="MobiDB-lite"/>
    </source>
</evidence>
<dbReference type="Proteomes" id="UP000305948">
    <property type="component" value="Unassembled WGS sequence"/>
</dbReference>
<proteinExistence type="predicted"/>
<reference evidence="4 5" key="1">
    <citation type="journal article" date="2019" name="Nat. Ecol. Evol.">
        <title>Megaphylogeny resolves global patterns of mushroom evolution.</title>
        <authorList>
            <person name="Varga T."/>
            <person name="Krizsan K."/>
            <person name="Foldi C."/>
            <person name="Dima B."/>
            <person name="Sanchez-Garcia M."/>
            <person name="Sanchez-Ramirez S."/>
            <person name="Szollosi G.J."/>
            <person name="Szarkandi J.G."/>
            <person name="Papp V."/>
            <person name="Albert L."/>
            <person name="Andreopoulos W."/>
            <person name="Angelini C."/>
            <person name="Antonin V."/>
            <person name="Barry K.W."/>
            <person name="Bougher N.L."/>
            <person name="Buchanan P."/>
            <person name="Buyck B."/>
            <person name="Bense V."/>
            <person name="Catcheside P."/>
            <person name="Chovatia M."/>
            <person name="Cooper J."/>
            <person name="Damon W."/>
            <person name="Desjardin D."/>
            <person name="Finy P."/>
            <person name="Geml J."/>
            <person name="Haridas S."/>
            <person name="Hughes K."/>
            <person name="Justo A."/>
            <person name="Karasinski D."/>
            <person name="Kautmanova I."/>
            <person name="Kiss B."/>
            <person name="Kocsube S."/>
            <person name="Kotiranta H."/>
            <person name="LaButti K.M."/>
            <person name="Lechner B.E."/>
            <person name="Liimatainen K."/>
            <person name="Lipzen A."/>
            <person name="Lukacs Z."/>
            <person name="Mihaltcheva S."/>
            <person name="Morgado L.N."/>
            <person name="Niskanen T."/>
            <person name="Noordeloos M.E."/>
            <person name="Ohm R.A."/>
            <person name="Ortiz-Santana B."/>
            <person name="Ovrebo C."/>
            <person name="Racz N."/>
            <person name="Riley R."/>
            <person name="Savchenko A."/>
            <person name="Shiryaev A."/>
            <person name="Soop K."/>
            <person name="Spirin V."/>
            <person name="Szebenyi C."/>
            <person name="Tomsovsky M."/>
            <person name="Tulloss R.E."/>
            <person name="Uehling J."/>
            <person name="Grigoriev I.V."/>
            <person name="Vagvolgyi C."/>
            <person name="Papp T."/>
            <person name="Martin F.M."/>
            <person name="Miettinen O."/>
            <person name="Hibbett D.S."/>
            <person name="Nagy L.G."/>
        </authorList>
    </citation>
    <scope>NUCLEOTIDE SEQUENCE [LARGE SCALE GENOMIC DNA]</scope>
    <source>
        <strain evidence="4 5">OMC1185</strain>
    </source>
</reference>
<evidence type="ECO:0008006" key="6">
    <source>
        <dbReference type="Google" id="ProtNLM"/>
    </source>
</evidence>
<gene>
    <name evidence="4" type="ORF">OE88DRAFT_1663457</name>
</gene>
<keyword evidence="2" id="KW-1133">Transmembrane helix</keyword>
<feature type="compositionally biased region" description="Low complexity" evidence="1">
    <location>
        <begin position="209"/>
        <end position="222"/>
    </location>
</feature>
<accession>A0A5C3MW31</accession>
<evidence type="ECO:0000256" key="3">
    <source>
        <dbReference type="SAM" id="SignalP"/>
    </source>
</evidence>
<evidence type="ECO:0000313" key="5">
    <source>
        <dbReference type="Proteomes" id="UP000305948"/>
    </source>
</evidence>
<keyword evidence="2" id="KW-0812">Transmembrane</keyword>
<organism evidence="4 5">
    <name type="scientific">Heliocybe sulcata</name>
    <dbReference type="NCBI Taxonomy" id="5364"/>
    <lineage>
        <taxon>Eukaryota</taxon>
        <taxon>Fungi</taxon>
        <taxon>Dikarya</taxon>
        <taxon>Basidiomycota</taxon>
        <taxon>Agaricomycotina</taxon>
        <taxon>Agaricomycetes</taxon>
        <taxon>Gloeophyllales</taxon>
        <taxon>Gloeophyllaceae</taxon>
        <taxon>Heliocybe</taxon>
    </lineage>
</organism>
<feature type="region of interest" description="Disordered" evidence="1">
    <location>
        <begin position="145"/>
        <end position="185"/>
    </location>
</feature>
<feature type="region of interest" description="Disordered" evidence="1">
    <location>
        <begin position="209"/>
        <end position="228"/>
    </location>
</feature>
<feature type="chain" id="PRO_5022993731" description="WW domain-containing protein" evidence="3">
    <location>
        <begin position="22"/>
        <end position="795"/>
    </location>
</feature>
<evidence type="ECO:0000256" key="2">
    <source>
        <dbReference type="SAM" id="Phobius"/>
    </source>
</evidence>
<protein>
    <recommendedName>
        <fullName evidence="6">WW domain-containing protein</fullName>
    </recommendedName>
</protein>
<dbReference type="OrthoDB" id="2657661at2759"/>
<keyword evidence="3" id="KW-0732">Signal</keyword>
<feature type="compositionally biased region" description="Polar residues" evidence="1">
    <location>
        <begin position="145"/>
        <end position="156"/>
    </location>
</feature>